<protein>
    <recommendedName>
        <fullName evidence="3">histidine kinase</fullName>
        <ecNumber evidence="3">2.7.13.3</ecNumber>
    </recommendedName>
</protein>
<organism evidence="13 14">
    <name type="scientific">Microbacterium rhizosphaerae</name>
    <dbReference type="NCBI Taxonomy" id="1678237"/>
    <lineage>
        <taxon>Bacteria</taxon>
        <taxon>Bacillati</taxon>
        <taxon>Actinomycetota</taxon>
        <taxon>Actinomycetes</taxon>
        <taxon>Micrococcales</taxon>
        <taxon>Microbacteriaceae</taxon>
        <taxon>Microbacterium</taxon>
    </lineage>
</organism>
<dbReference type="PROSITE" id="PS50109">
    <property type="entry name" value="HIS_KIN"/>
    <property type="match status" value="1"/>
</dbReference>
<dbReference type="SMART" id="SM00388">
    <property type="entry name" value="HisKA"/>
    <property type="match status" value="1"/>
</dbReference>
<evidence type="ECO:0000256" key="8">
    <source>
        <dbReference type="ARBA" id="ARBA00022989"/>
    </source>
</evidence>
<dbReference type="EC" id="2.7.13.3" evidence="3"/>
<dbReference type="RefSeq" id="WP_320941656.1">
    <property type="nucleotide sequence ID" value="NZ_CP139368.1"/>
</dbReference>
<dbReference type="SUPFAM" id="SSF55874">
    <property type="entry name" value="ATPase domain of HSP90 chaperone/DNA topoisomerase II/histidine kinase"/>
    <property type="match status" value="1"/>
</dbReference>
<feature type="transmembrane region" description="Helical" evidence="11">
    <location>
        <begin position="151"/>
        <end position="172"/>
    </location>
</feature>
<evidence type="ECO:0000256" key="7">
    <source>
        <dbReference type="ARBA" id="ARBA00022777"/>
    </source>
</evidence>
<dbReference type="PANTHER" id="PTHR45436:SF5">
    <property type="entry name" value="SENSOR HISTIDINE KINASE TRCS"/>
    <property type="match status" value="1"/>
</dbReference>
<dbReference type="Pfam" id="PF02518">
    <property type="entry name" value="HATPase_c"/>
    <property type="match status" value="1"/>
</dbReference>
<keyword evidence="5" id="KW-0808">Transferase</keyword>
<dbReference type="CDD" id="cd00082">
    <property type="entry name" value="HisKA"/>
    <property type="match status" value="1"/>
</dbReference>
<evidence type="ECO:0000256" key="4">
    <source>
        <dbReference type="ARBA" id="ARBA00022553"/>
    </source>
</evidence>
<keyword evidence="14" id="KW-1185">Reference proteome</keyword>
<dbReference type="InterPro" id="IPR036890">
    <property type="entry name" value="HATPase_C_sf"/>
</dbReference>
<dbReference type="InterPro" id="IPR036097">
    <property type="entry name" value="HisK_dim/P_sf"/>
</dbReference>
<accession>A0ABZ0SL89</accession>
<evidence type="ECO:0000256" key="9">
    <source>
        <dbReference type="ARBA" id="ARBA00023012"/>
    </source>
</evidence>
<dbReference type="InterPro" id="IPR050428">
    <property type="entry name" value="TCS_sensor_his_kinase"/>
</dbReference>
<evidence type="ECO:0000256" key="1">
    <source>
        <dbReference type="ARBA" id="ARBA00000085"/>
    </source>
</evidence>
<feature type="transmembrane region" description="Helical" evidence="11">
    <location>
        <begin position="27"/>
        <end position="52"/>
    </location>
</feature>
<dbReference type="PRINTS" id="PR00344">
    <property type="entry name" value="BCTRLSENSOR"/>
</dbReference>
<evidence type="ECO:0000313" key="13">
    <source>
        <dbReference type="EMBL" id="WPR88939.1"/>
    </source>
</evidence>
<proteinExistence type="predicted"/>
<dbReference type="PANTHER" id="PTHR45436">
    <property type="entry name" value="SENSOR HISTIDINE KINASE YKOH"/>
    <property type="match status" value="1"/>
</dbReference>
<feature type="domain" description="Histidine kinase" evidence="12">
    <location>
        <begin position="194"/>
        <end position="410"/>
    </location>
</feature>
<dbReference type="CDD" id="cd00075">
    <property type="entry name" value="HATPase"/>
    <property type="match status" value="1"/>
</dbReference>
<dbReference type="Gene3D" id="1.10.287.130">
    <property type="match status" value="1"/>
</dbReference>
<keyword evidence="9" id="KW-0902">Two-component regulatory system</keyword>
<dbReference type="Pfam" id="PF00512">
    <property type="entry name" value="HisKA"/>
    <property type="match status" value="1"/>
</dbReference>
<dbReference type="SUPFAM" id="SSF47384">
    <property type="entry name" value="Homodimeric domain of signal transducing histidine kinase"/>
    <property type="match status" value="1"/>
</dbReference>
<evidence type="ECO:0000256" key="11">
    <source>
        <dbReference type="SAM" id="Phobius"/>
    </source>
</evidence>
<dbReference type="InterPro" id="IPR004358">
    <property type="entry name" value="Sig_transdc_His_kin-like_C"/>
</dbReference>
<evidence type="ECO:0000313" key="14">
    <source>
        <dbReference type="Proteomes" id="UP001323798"/>
    </source>
</evidence>
<reference evidence="13 14" key="1">
    <citation type="submission" date="2023-11" db="EMBL/GenBank/DDBJ databases">
        <title>Genome sequence of Microbacterium rhizosphaerae KACC 19337.</title>
        <authorList>
            <person name="Choi H."/>
            <person name="Kim S."/>
            <person name="Kim Y."/>
            <person name="Kwon S.-W."/>
            <person name="Heo J."/>
        </authorList>
    </citation>
    <scope>NUCLEOTIDE SEQUENCE [LARGE SCALE GENOMIC DNA]</scope>
    <source>
        <strain evidence="13 14">KACC 19337</strain>
    </source>
</reference>
<dbReference type="Gene3D" id="3.30.565.10">
    <property type="entry name" value="Histidine kinase-like ATPase, C-terminal domain"/>
    <property type="match status" value="1"/>
</dbReference>
<evidence type="ECO:0000256" key="10">
    <source>
        <dbReference type="ARBA" id="ARBA00023136"/>
    </source>
</evidence>
<gene>
    <name evidence="13" type="ORF">SM116_14390</name>
</gene>
<evidence type="ECO:0000256" key="2">
    <source>
        <dbReference type="ARBA" id="ARBA00004236"/>
    </source>
</evidence>
<comment type="subcellular location">
    <subcellularLocation>
        <location evidence="2">Cell membrane</location>
    </subcellularLocation>
</comment>
<keyword evidence="10 11" id="KW-0472">Membrane</keyword>
<keyword evidence="7 13" id="KW-0418">Kinase</keyword>
<dbReference type="SMART" id="SM00387">
    <property type="entry name" value="HATPase_c"/>
    <property type="match status" value="1"/>
</dbReference>
<dbReference type="GO" id="GO:0016301">
    <property type="term" value="F:kinase activity"/>
    <property type="evidence" value="ECO:0007669"/>
    <property type="project" value="UniProtKB-KW"/>
</dbReference>
<keyword evidence="8 11" id="KW-1133">Transmembrane helix</keyword>
<evidence type="ECO:0000256" key="3">
    <source>
        <dbReference type="ARBA" id="ARBA00012438"/>
    </source>
</evidence>
<evidence type="ECO:0000256" key="6">
    <source>
        <dbReference type="ARBA" id="ARBA00022692"/>
    </source>
</evidence>
<comment type="catalytic activity">
    <reaction evidence="1">
        <text>ATP + protein L-histidine = ADP + protein N-phospho-L-histidine.</text>
        <dbReference type="EC" id="2.7.13.3"/>
    </reaction>
</comment>
<keyword evidence="6 11" id="KW-0812">Transmembrane</keyword>
<dbReference type="InterPro" id="IPR005467">
    <property type="entry name" value="His_kinase_dom"/>
</dbReference>
<dbReference type="EMBL" id="CP139368">
    <property type="protein sequence ID" value="WPR88939.1"/>
    <property type="molecule type" value="Genomic_DNA"/>
</dbReference>
<evidence type="ECO:0000256" key="5">
    <source>
        <dbReference type="ARBA" id="ARBA00022679"/>
    </source>
</evidence>
<dbReference type="InterPro" id="IPR003661">
    <property type="entry name" value="HisK_dim/P_dom"/>
</dbReference>
<name>A0ABZ0SL89_9MICO</name>
<evidence type="ECO:0000259" key="12">
    <source>
        <dbReference type="PROSITE" id="PS50109"/>
    </source>
</evidence>
<dbReference type="Proteomes" id="UP001323798">
    <property type="component" value="Chromosome"/>
</dbReference>
<keyword evidence="4" id="KW-0597">Phosphoprotein</keyword>
<dbReference type="InterPro" id="IPR003594">
    <property type="entry name" value="HATPase_dom"/>
</dbReference>
<sequence length="412" mass="42611">MTVSRRRRRDGPADAAGLRRAVRRLTVAFSALMVGLFLVIAGVVVIIVAATANESLLNALTSAEHAGPSAELPPGTFVAIQSSSGVTVSPEAPEGFPVTSSMASAVEGGAPVVERVTLDGAPYMIRTDSDSGRVVQVAVSTREGDEEMARLLSSLLLAGVPAVAGAVLIAWWMSGRAMRPMADALAMQRRFVADAGHELRTPVTLLSTRAQLLLRTSPPGQKAGIQEIVTDARSLTDILEDLLVAADPRQDAERVPVLLASVADDVLASVEPEAASRQVTAARTPGGSDVAVLGTRAALIRLVMALVSNAMDHAATHVEVSVTATGREAVLRVADDGPGFPEGFDQHALTRFASARPDAARGGRGGASPRHYGLGLALVAEVAARHGGRVEIGAHAGGGAVVTVRFPRIKNG</sequence>